<keyword evidence="2" id="KW-1185">Reference proteome</keyword>
<protein>
    <submittedName>
        <fullName evidence="3">Uncharacterized protein</fullName>
    </submittedName>
</protein>
<organism evidence="2 3">
    <name type="scientific">Meloidogyne incognita</name>
    <name type="common">Southern root-knot nematode worm</name>
    <name type="synonym">Oxyuris incognita</name>
    <dbReference type="NCBI Taxonomy" id="6306"/>
    <lineage>
        <taxon>Eukaryota</taxon>
        <taxon>Metazoa</taxon>
        <taxon>Ecdysozoa</taxon>
        <taxon>Nematoda</taxon>
        <taxon>Chromadorea</taxon>
        <taxon>Rhabditida</taxon>
        <taxon>Tylenchina</taxon>
        <taxon>Tylenchomorpha</taxon>
        <taxon>Tylenchoidea</taxon>
        <taxon>Meloidogynidae</taxon>
        <taxon>Meloidogyninae</taxon>
        <taxon>Meloidogyne</taxon>
        <taxon>Meloidogyne incognita group</taxon>
    </lineage>
</organism>
<sequence>MRVRRRLLRLAHLFNCDVAKFGRFPLGKVVGTLSPPILDVLAELNDHLKLILPRNCFLQPLSKSGRSSCPEVLGYRSLEKAHRLRAMHECSLSRRLFSRRPANGPAVGHPHSGLGPKPRSPLD</sequence>
<name>A0A914LEV3_MELIC</name>
<dbReference type="AlphaFoldDB" id="A0A914LEV3"/>
<dbReference type="Proteomes" id="UP000887563">
    <property type="component" value="Unplaced"/>
</dbReference>
<dbReference type="WBParaSite" id="Minc3s00458g12653">
    <property type="protein sequence ID" value="Minc3s00458g12653"/>
    <property type="gene ID" value="Minc3s00458g12653"/>
</dbReference>
<evidence type="ECO:0000313" key="2">
    <source>
        <dbReference type="Proteomes" id="UP000887563"/>
    </source>
</evidence>
<accession>A0A914LEV3</accession>
<evidence type="ECO:0000256" key="1">
    <source>
        <dbReference type="SAM" id="MobiDB-lite"/>
    </source>
</evidence>
<evidence type="ECO:0000313" key="3">
    <source>
        <dbReference type="WBParaSite" id="Minc3s00458g12653"/>
    </source>
</evidence>
<proteinExistence type="predicted"/>
<feature type="region of interest" description="Disordered" evidence="1">
    <location>
        <begin position="101"/>
        <end position="123"/>
    </location>
</feature>
<reference evidence="3" key="1">
    <citation type="submission" date="2022-11" db="UniProtKB">
        <authorList>
            <consortium name="WormBaseParasite"/>
        </authorList>
    </citation>
    <scope>IDENTIFICATION</scope>
</reference>